<feature type="region of interest" description="Disordered" evidence="2">
    <location>
        <begin position="1047"/>
        <end position="1075"/>
    </location>
</feature>
<feature type="compositionally biased region" description="Basic and acidic residues" evidence="2">
    <location>
        <begin position="800"/>
        <end position="812"/>
    </location>
</feature>
<comment type="caution">
    <text evidence="3">The sequence shown here is derived from an EMBL/GenBank/DDBJ whole genome shotgun (WGS) entry which is preliminary data.</text>
</comment>
<evidence type="ECO:0000313" key="3">
    <source>
        <dbReference type="EMBL" id="PVD39418.1"/>
    </source>
</evidence>
<sequence length="1371" mass="150562">MIEWQEIQLKKSPSFKTTPTEGEGEVLGTDSTGDNQEPLQTQETADRAKTKGSFQQSGEIPPEAAVSELTPLDLLGPSVNVEELQRRISESFCRKLAEWERRKYRRPDTPDMERKGSGRSRREKEERGRSKKSREEKERERQEKAREREMQKVEREQVKLEKEKSRIEKERQRALERQAKLERMKDRLSQADAEAPSGSPLPSPGLVTTLPPSPAAQEDPLAKYKVSADFARKLQEWEMMKGAGGQEAGVVVAPGSPGGQGRPPPLTLQPYMDSPEETSPVDKTSEVSYGDDASVTDENVTKSKIASLERANNKLLAEVTRKEQEYRDLQEEVTRLGSKLDKVRQDHAAEMGWFRRDLEAGIYSGPVVLEVGDLETTVRELEEKISQMESAGDQLAESMENAAVRDTSSFRVFSNSLSMRNMLVQAAHTSESVPSVQQAIREEETQKTVALQNFEKVYSQAMKLQVQMNNLRVSQLERNKEIMLIKRQLLLQEVNNVLLQAHITRREVELYQYREARRHAAVKRWSTFSTSDRAGRSQSGPEFRPPLLRNNSLRESDQPLVSTTAKAKHDIPLTSDKEIRVPALGVKVENGEVRTAFELYPFEAAPKDSRGQVERHQASSGSAHTPAEPSCFTPTVVQQMDSTHASPLTSTTQAGDTAAGAGQRAAVTSRPQDVLPHPSGPGIGKVAKGSPTLLSRKNDRNVIPSGNNELYALETETPRALIPQRPEAGEDDPSSASSALVVDETYSPTKTVMECTDSALDAGHLHGTSTEGTGDVGISSSKHQPKPVRRSVQQQKHFRQQKEEKDNDDPGRKATGKPPLPRQSTPQSPPTSKRSKSVGDVDGAMAEDAGGERLPARDVMSRLEKCATVCETEERKLEFRKTPSPTLHLPRVGLVSRVRRLKPAAELLQESQRYRSGHTVYATRIMQRYLPPPPAKPPPPGGTTAQGKENVSGQGYVQAIVQRLSREGTPARSLGSSSTNSSLSLSFQRTDSPKACSEFVSHVVQKLSSSGGPEPHKPHKTPLKDLSNEGQVKQLTHVFSADDACAPGEHQLLDTDGLDRMGSGEDGGESLTATLPPSVSRLHALLEAKPDSTISPTSHASMPSLSSDTAAPLPVDVGRARAATYSVKEAERPRSLQQQSVNGESIELIGEDLLHPRLTPEEGDSQKISPSSSTKSKNALCCQSSSCTKSKCSSTDSTKVKLSSPKSQERRGGTERKETIGVLCKQSMSFDLGVSLKAQPTEAGTCVSSETEAHGKGGGSSGKDLGYVGGHRVLMEKGQALLHPPMMTRRSLATGFWTPAGYRSRKSFSKFRTSFAQSKATKVHGQKGQDICSEQYSAKQTKLLRLRAYGTLRLCLEKEFRTQNKNISTKY</sequence>
<evidence type="ECO:0000256" key="2">
    <source>
        <dbReference type="SAM" id="MobiDB-lite"/>
    </source>
</evidence>
<feature type="region of interest" description="Disordered" evidence="2">
    <location>
        <begin position="273"/>
        <end position="295"/>
    </location>
</feature>
<feature type="region of interest" description="Disordered" evidence="2">
    <location>
        <begin position="930"/>
        <end position="950"/>
    </location>
</feature>
<feature type="compositionally biased region" description="Polar residues" evidence="2">
    <location>
        <begin position="529"/>
        <end position="540"/>
    </location>
</feature>
<dbReference type="EMBL" id="PZQS01000001">
    <property type="protein sequence ID" value="PVD39418.1"/>
    <property type="molecule type" value="Genomic_DNA"/>
</dbReference>
<feature type="compositionally biased region" description="Basic and acidic residues" evidence="2">
    <location>
        <begin position="607"/>
        <end position="617"/>
    </location>
</feature>
<protein>
    <submittedName>
        <fullName evidence="3">Uncharacterized protein</fullName>
    </submittedName>
</protein>
<dbReference type="Proteomes" id="UP000245119">
    <property type="component" value="Linkage Group LG1"/>
</dbReference>
<feature type="compositionally biased region" description="Polar residues" evidence="2">
    <location>
        <begin position="29"/>
        <end position="43"/>
    </location>
</feature>
<dbReference type="OrthoDB" id="6135226at2759"/>
<accession>A0A2T7Q179</accession>
<feature type="compositionally biased region" description="Low complexity" evidence="2">
    <location>
        <begin position="196"/>
        <end position="206"/>
    </location>
</feature>
<evidence type="ECO:0000313" key="4">
    <source>
        <dbReference type="Proteomes" id="UP000245119"/>
    </source>
</evidence>
<keyword evidence="1" id="KW-0175">Coiled coil</keyword>
<name>A0A2T7Q179_POMCA</name>
<feature type="region of interest" description="Disordered" evidence="2">
    <location>
        <begin position="1157"/>
        <end position="1218"/>
    </location>
</feature>
<feature type="region of interest" description="Disordered" evidence="2">
    <location>
        <begin position="1006"/>
        <end position="1028"/>
    </location>
</feature>
<feature type="compositionally biased region" description="Low complexity" evidence="2">
    <location>
        <begin position="651"/>
        <end position="666"/>
    </location>
</feature>
<evidence type="ECO:0000256" key="1">
    <source>
        <dbReference type="SAM" id="Coils"/>
    </source>
</evidence>
<feature type="region of interest" description="Disordered" evidence="2">
    <location>
        <begin position="1092"/>
        <end position="1113"/>
    </location>
</feature>
<feature type="region of interest" description="Disordered" evidence="2">
    <location>
        <begin position="762"/>
        <end position="856"/>
    </location>
</feature>
<feature type="compositionally biased region" description="Basic and acidic residues" evidence="2">
    <location>
        <begin position="1051"/>
        <end position="1063"/>
    </location>
</feature>
<feature type="compositionally biased region" description="Polar residues" evidence="2">
    <location>
        <begin position="632"/>
        <end position="650"/>
    </location>
</feature>
<feature type="compositionally biased region" description="Low complexity" evidence="2">
    <location>
        <begin position="822"/>
        <end position="832"/>
    </location>
</feature>
<feature type="compositionally biased region" description="Basic and acidic residues" evidence="2">
    <location>
        <begin position="1207"/>
        <end position="1218"/>
    </location>
</feature>
<feature type="region of interest" description="Disordered" evidence="2">
    <location>
        <begin position="966"/>
        <end position="986"/>
    </location>
</feature>
<feature type="coiled-coil region" evidence="1">
    <location>
        <begin position="371"/>
        <end position="398"/>
    </location>
</feature>
<feature type="region of interest" description="Disordered" evidence="2">
    <location>
        <begin position="529"/>
        <end position="565"/>
    </location>
</feature>
<feature type="region of interest" description="Disordered" evidence="2">
    <location>
        <begin position="1"/>
        <end position="73"/>
    </location>
</feature>
<reference evidence="3 4" key="1">
    <citation type="submission" date="2018-04" db="EMBL/GenBank/DDBJ databases">
        <title>The genome of golden apple snail Pomacea canaliculata provides insight into stress tolerance and invasive adaptation.</title>
        <authorList>
            <person name="Liu C."/>
            <person name="Liu B."/>
            <person name="Ren Y."/>
            <person name="Zhang Y."/>
            <person name="Wang H."/>
            <person name="Li S."/>
            <person name="Jiang F."/>
            <person name="Yin L."/>
            <person name="Zhang G."/>
            <person name="Qian W."/>
            <person name="Fan W."/>
        </authorList>
    </citation>
    <scope>NUCLEOTIDE SEQUENCE [LARGE SCALE GENOMIC DNA]</scope>
    <source>
        <strain evidence="3">SZHN2017</strain>
        <tissue evidence="3">Muscle</tissue>
    </source>
</reference>
<feature type="compositionally biased region" description="Low complexity" evidence="2">
    <location>
        <begin position="1166"/>
        <end position="1197"/>
    </location>
</feature>
<feature type="compositionally biased region" description="Pro residues" evidence="2">
    <location>
        <begin position="930"/>
        <end position="941"/>
    </location>
</feature>
<feature type="coiled-coil region" evidence="1">
    <location>
        <begin position="305"/>
        <end position="346"/>
    </location>
</feature>
<gene>
    <name evidence="3" type="ORF">C0Q70_02048</name>
</gene>
<feature type="region of interest" description="Disordered" evidence="2">
    <location>
        <begin position="607"/>
        <end position="714"/>
    </location>
</feature>
<feature type="region of interest" description="Disordered" evidence="2">
    <location>
        <begin position="99"/>
        <end position="221"/>
    </location>
</feature>
<feature type="compositionally biased region" description="Polar residues" evidence="2">
    <location>
        <begin position="1092"/>
        <end position="1109"/>
    </location>
</feature>
<keyword evidence="4" id="KW-1185">Reference proteome</keyword>
<proteinExistence type="predicted"/>
<feature type="compositionally biased region" description="Basic and acidic residues" evidence="2">
    <location>
        <begin position="99"/>
        <end position="189"/>
    </location>
</feature>
<feature type="compositionally biased region" description="Low complexity" evidence="2">
    <location>
        <begin position="973"/>
        <end position="986"/>
    </location>
</feature>
<feature type="compositionally biased region" description="Polar residues" evidence="2">
    <location>
        <begin position="767"/>
        <end position="782"/>
    </location>
</feature>
<organism evidence="3 4">
    <name type="scientific">Pomacea canaliculata</name>
    <name type="common">Golden apple snail</name>
    <dbReference type="NCBI Taxonomy" id="400727"/>
    <lineage>
        <taxon>Eukaryota</taxon>
        <taxon>Metazoa</taxon>
        <taxon>Spiralia</taxon>
        <taxon>Lophotrochozoa</taxon>
        <taxon>Mollusca</taxon>
        <taxon>Gastropoda</taxon>
        <taxon>Caenogastropoda</taxon>
        <taxon>Architaenioglossa</taxon>
        <taxon>Ampullarioidea</taxon>
        <taxon>Ampullariidae</taxon>
        <taxon>Pomacea</taxon>
    </lineage>
</organism>